<dbReference type="AlphaFoldDB" id="A0AAV2TS53"/>
<proteinExistence type="predicted"/>
<evidence type="ECO:0000313" key="2">
    <source>
        <dbReference type="EMBL" id="CAL5139292.1"/>
    </source>
</evidence>
<gene>
    <name evidence="2" type="ORF">CDAUBV1_LOCUS14322</name>
</gene>
<accession>A0AAV2TS53</accession>
<evidence type="ECO:0000256" key="1">
    <source>
        <dbReference type="SAM" id="MobiDB-lite"/>
    </source>
</evidence>
<protein>
    <submittedName>
        <fullName evidence="2">Uncharacterized protein</fullName>
    </submittedName>
</protein>
<organism evidence="2 3">
    <name type="scientific">Calicophoron daubneyi</name>
    <name type="common">Rumen fluke</name>
    <name type="synonym">Paramphistomum daubneyi</name>
    <dbReference type="NCBI Taxonomy" id="300641"/>
    <lineage>
        <taxon>Eukaryota</taxon>
        <taxon>Metazoa</taxon>
        <taxon>Spiralia</taxon>
        <taxon>Lophotrochozoa</taxon>
        <taxon>Platyhelminthes</taxon>
        <taxon>Trematoda</taxon>
        <taxon>Digenea</taxon>
        <taxon>Plagiorchiida</taxon>
        <taxon>Pronocephalata</taxon>
        <taxon>Paramphistomoidea</taxon>
        <taxon>Paramphistomidae</taxon>
        <taxon>Calicophoron</taxon>
    </lineage>
</organism>
<comment type="caution">
    <text evidence="2">The sequence shown here is derived from an EMBL/GenBank/DDBJ whole genome shotgun (WGS) entry which is preliminary data.</text>
</comment>
<dbReference type="EMBL" id="CAXLJL010000600">
    <property type="protein sequence ID" value="CAL5139292.1"/>
    <property type="molecule type" value="Genomic_DNA"/>
</dbReference>
<dbReference type="Proteomes" id="UP001497525">
    <property type="component" value="Unassembled WGS sequence"/>
</dbReference>
<name>A0AAV2TS53_CALDB</name>
<evidence type="ECO:0000313" key="3">
    <source>
        <dbReference type="Proteomes" id="UP001497525"/>
    </source>
</evidence>
<sequence length="217" mass="23999">MAGLSAHRSVSSARLMFSLAERGATELGECNNGNIATPDSRIFGTTSGQPKPVSDRTEECGVDTRVVRRSESPKNSSFDLQPNSSIESDVEETQDFIEPVRRVHPEAYRRLLRTRRRAHLVQTYLRRTLSPKPLKSVTTADATSVAGDITKTDSNLSCDSLSPNSITLSPLSSSNPFRQTRNARDAYLALPVDIRYPFNYVADLFEDASPLSPNHEE</sequence>
<feature type="compositionally biased region" description="Polar residues" evidence="1">
    <location>
        <begin position="73"/>
        <end position="87"/>
    </location>
</feature>
<feature type="region of interest" description="Disordered" evidence="1">
    <location>
        <begin position="30"/>
        <end position="92"/>
    </location>
</feature>
<feature type="compositionally biased region" description="Polar residues" evidence="1">
    <location>
        <begin position="31"/>
        <end position="49"/>
    </location>
</feature>
<reference evidence="2" key="1">
    <citation type="submission" date="2024-06" db="EMBL/GenBank/DDBJ databases">
        <authorList>
            <person name="Liu X."/>
            <person name="Lenzi L."/>
            <person name="Haldenby T S."/>
            <person name="Uol C."/>
        </authorList>
    </citation>
    <scope>NUCLEOTIDE SEQUENCE</scope>
</reference>